<evidence type="ECO:0000259" key="7">
    <source>
        <dbReference type="Pfam" id="PF10035"/>
    </source>
</evidence>
<dbReference type="PANTHER" id="PTHR33545:SF5">
    <property type="entry name" value="UPF0750 MEMBRANE PROTEIN YITT"/>
    <property type="match status" value="1"/>
</dbReference>
<evidence type="ECO:0000313" key="10">
    <source>
        <dbReference type="Proteomes" id="UP000433575"/>
    </source>
</evidence>
<dbReference type="Pfam" id="PF02588">
    <property type="entry name" value="YitT_membrane"/>
    <property type="match status" value="1"/>
</dbReference>
<accession>A0A6N7SA05</accession>
<evidence type="ECO:0000313" key="8">
    <source>
        <dbReference type="EMBL" id="MSA90609.1"/>
    </source>
</evidence>
<dbReference type="InterPro" id="IPR003740">
    <property type="entry name" value="YitT"/>
</dbReference>
<dbReference type="OrthoDB" id="9779786at2"/>
<dbReference type="PIRSF" id="PIRSF006483">
    <property type="entry name" value="Membrane_protein_YitT"/>
    <property type="match status" value="1"/>
</dbReference>
<organism evidence="8 10">
    <name type="scientific">Holdemania massiliensis</name>
    <dbReference type="NCBI Taxonomy" id="1468449"/>
    <lineage>
        <taxon>Bacteria</taxon>
        <taxon>Bacillati</taxon>
        <taxon>Bacillota</taxon>
        <taxon>Erysipelotrichia</taxon>
        <taxon>Erysipelotrichales</taxon>
        <taxon>Erysipelotrichaceae</taxon>
        <taxon>Holdemania</taxon>
    </lineage>
</organism>
<dbReference type="AlphaFoldDB" id="A0A6N7SA05"/>
<dbReference type="GO" id="GO:0005886">
    <property type="term" value="C:plasma membrane"/>
    <property type="evidence" value="ECO:0007669"/>
    <property type="project" value="UniProtKB-SubCell"/>
</dbReference>
<dbReference type="EMBL" id="WKPI01000032">
    <property type="protein sequence ID" value="MSC34339.1"/>
    <property type="molecule type" value="Genomic_DNA"/>
</dbReference>
<feature type="transmembrane region" description="Helical" evidence="6">
    <location>
        <begin position="91"/>
        <end position="112"/>
    </location>
</feature>
<sequence>MEKRGEVMSNQAKKDCRTLIAVIISAFVYAIAMKAFVETGNLFPGGFAGLSRLFSMSLSKFGNIEIPFSVFYFLLNIPPTLLVYKYVGHRFTIFSVLQYSLTSLFTELLPTFPITSDMLLIAVFGGIVGGLAISIALRSDASSGGTDFIAIYASTKYNAPTWSYVMYFNAAMLIVAGVLFGWEQALYSIIYQFCSTQVVQGMHLRYKLNSLFIITEKPEEVCDAVFHYCRHGITKLWGEGGFSHTPRCLLFMTVNAYQVHGLIEAIRKVDPKVFINVSKTDKIIGNYYQKPLD</sequence>
<keyword evidence="4 6" id="KW-1133">Transmembrane helix</keyword>
<comment type="subcellular location">
    <subcellularLocation>
        <location evidence="1">Cell membrane</location>
        <topology evidence="1">Multi-pass membrane protein</topology>
    </subcellularLocation>
</comment>
<proteinExistence type="predicted"/>
<evidence type="ECO:0000256" key="1">
    <source>
        <dbReference type="ARBA" id="ARBA00004651"/>
    </source>
</evidence>
<feature type="transmembrane region" description="Helical" evidence="6">
    <location>
        <begin position="164"/>
        <end position="182"/>
    </location>
</feature>
<evidence type="ECO:0000256" key="5">
    <source>
        <dbReference type="ARBA" id="ARBA00023136"/>
    </source>
</evidence>
<comment type="caution">
    <text evidence="8">The sequence shown here is derived from an EMBL/GenBank/DDBJ whole genome shotgun (WGS) entry which is preliminary data.</text>
</comment>
<protein>
    <submittedName>
        <fullName evidence="8">DUF2179 domain-containing protein</fullName>
    </submittedName>
</protein>
<dbReference type="Proteomes" id="UP000480929">
    <property type="component" value="Unassembled WGS sequence"/>
</dbReference>
<evidence type="ECO:0000256" key="6">
    <source>
        <dbReference type="SAM" id="Phobius"/>
    </source>
</evidence>
<evidence type="ECO:0000313" key="9">
    <source>
        <dbReference type="EMBL" id="MSC34339.1"/>
    </source>
</evidence>
<feature type="transmembrane region" description="Helical" evidence="6">
    <location>
        <begin position="118"/>
        <end position="137"/>
    </location>
</feature>
<dbReference type="EMBL" id="WKPJ01000030">
    <property type="protein sequence ID" value="MSA90609.1"/>
    <property type="molecule type" value="Genomic_DNA"/>
</dbReference>
<evidence type="ECO:0000256" key="2">
    <source>
        <dbReference type="ARBA" id="ARBA00022475"/>
    </source>
</evidence>
<keyword evidence="2" id="KW-1003">Cell membrane</keyword>
<evidence type="ECO:0000256" key="3">
    <source>
        <dbReference type="ARBA" id="ARBA00022692"/>
    </source>
</evidence>
<name>A0A6N7SA05_9FIRM</name>
<dbReference type="Proteomes" id="UP000433575">
    <property type="component" value="Unassembled WGS sequence"/>
</dbReference>
<gene>
    <name evidence="9" type="ORF">GKD88_14520</name>
    <name evidence="8" type="ORF">GKE08_14850</name>
</gene>
<dbReference type="InterPro" id="IPR019264">
    <property type="entry name" value="DUF2179"/>
</dbReference>
<dbReference type="InterPro" id="IPR015867">
    <property type="entry name" value="N-reg_PII/ATP_PRibTrfase_C"/>
</dbReference>
<feature type="domain" description="DUF2179" evidence="7">
    <location>
        <begin position="231"/>
        <end position="285"/>
    </location>
</feature>
<dbReference type="CDD" id="cd16380">
    <property type="entry name" value="YitT_C"/>
    <property type="match status" value="1"/>
</dbReference>
<dbReference type="InterPro" id="IPR051461">
    <property type="entry name" value="UPF0750_membrane"/>
</dbReference>
<keyword evidence="11" id="KW-1185">Reference proteome</keyword>
<feature type="transmembrane region" description="Helical" evidence="6">
    <location>
        <begin position="20"/>
        <end position="37"/>
    </location>
</feature>
<dbReference type="Pfam" id="PF10035">
    <property type="entry name" value="DUF2179"/>
    <property type="match status" value="1"/>
</dbReference>
<feature type="transmembrane region" description="Helical" evidence="6">
    <location>
        <begin position="66"/>
        <end position="84"/>
    </location>
</feature>
<reference evidence="10 11" key="1">
    <citation type="journal article" date="2019" name="Nat. Med.">
        <title>A library of human gut bacterial isolates paired with longitudinal multiomics data enables mechanistic microbiome research.</title>
        <authorList>
            <person name="Poyet M."/>
            <person name="Groussin M."/>
            <person name="Gibbons S.M."/>
            <person name="Avila-Pacheco J."/>
            <person name="Jiang X."/>
            <person name="Kearney S.M."/>
            <person name="Perrotta A.R."/>
            <person name="Berdy B."/>
            <person name="Zhao S."/>
            <person name="Lieberman T.D."/>
            <person name="Swanson P.K."/>
            <person name="Smith M."/>
            <person name="Roesemann S."/>
            <person name="Alexander J.E."/>
            <person name="Rich S.A."/>
            <person name="Livny J."/>
            <person name="Vlamakis H."/>
            <person name="Clish C."/>
            <person name="Bullock K."/>
            <person name="Deik A."/>
            <person name="Scott J."/>
            <person name="Pierce K.A."/>
            <person name="Xavier R.J."/>
            <person name="Alm E.J."/>
        </authorList>
    </citation>
    <scope>NUCLEOTIDE SEQUENCE [LARGE SCALE GENOMIC DNA]</scope>
    <source>
        <strain evidence="8 10">BIOML-A4</strain>
        <strain evidence="9 11">BIOML-A5</strain>
    </source>
</reference>
<keyword evidence="3 6" id="KW-0812">Transmembrane</keyword>
<dbReference type="Gene3D" id="3.30.70.120">
    <property type="match status" value="1"/>
</dbReference>
<dbReference type="PANTHER" id="PTHR33545">
    <property type="entry name" value="UPF0750 MEMBRANE PROTEIN YITT-RELATED"/>
    <property type="match status" value="1"/>
</dbReference>
<evidence type="ECO:0000313" key="11">
    <source>
        <dbReference type="Proteomes" id="UP000480929"/>
    </source>
</evidence>
<keyword evidence="5 6" id="KW-0472">Membrane</keyword>
<evidence type="ECO:0000256" key="4">
    <source>
        <dbReference type="ARBA" id="ARBA00022989"/>
    </source>
</evidence>